<dbReference type="InParanoid" id="A0A1V8TFT4"/>
<accession>A0A1V8TFT4</accession>
<sequence>MSTTVSNSEAEVAGSTALLTALAISATIEVFTIPEPVDEILFHVCMKDILFLQRTSKVFDRTMRYAPRLQEKLFFRPIKLAEPRQRGLLLDMAADSHVNNLLLSLLGVQCRRYRCKLGRNAANIEGITMGYEFTLHYKRPRERRKHYMPGSWETTASNSRASQSPRVYDLVAQTQSAAAC</sequence>
<organism evidence="1 2">
    <name type="scientific">Cryoendolithus antarcticus</name>
    <dbReference type="NCBI Taxonomy" id="1507870"/>
    <lineage>
        <taxon>Eukaryota</taxon>
        <taxon>Fungi</taxon>
        <taxon>Dikarya</taxon>
        <taxon>Ascomycota</taxon>
        <taxon>Pezizomycotina</taxon>
        <taxon>Dothideomycetes</taxon>
        <taxon>Dothideomycetidae</taxon>
        <taxon>Cladosporiales</taxon>
        <taxon>Cladosporiaceae</taxon>
        <taxon>Cryoendolithus</taxon>
    </lineage>
</organism>
<evidence type="ECO:0008006" key="3">
    <source>
        <dbReference type="Google" id="ProtNLM"/>
    </source>
</evidence>
<dbReference type="Proteomes" id="UP000192596">
    <property type="component" value="Unassembled WGS sequence"/>
</dbReference>
<gene>
    <name evidence="1" type="ORF">B0A48_04594</name>
</gene>
<evidence type="ECO:0000313" key="2">
    <source>
        <dbReference type="Proteomes" id="UP000192596"/>
    </source>
</evidence>
<dbReference type="EMBL" id="NAJO01000009">
    <property type="protein sequence ID" value="OQO10236.1"/>
    <property type="molecule type" value="Genomic_DNA"/>
</dbReference>
<reference evidence="2" key="1">
    <citation type="submission" date="2017-03" db="EMBL/GenBank/DDBJ databases">
        <title>Genomes of endolithic fungi from Antarctica.</title>
        <authorList>
            <person name="Coleine C."/>
            <person name="Masonjones S."/>
            <person name="Stajich J.E."/>
        </authorList>
    </citation>
    <scope>NUCLEOTIDE SEQUENCE [LARGE SCALE GENOMIC DNA]</scope>
    <source>
        <strain evidence="2">CCFEE 5527</strain>
    </source>
</reference>
<dbReference type="OrthoDB" id="3800738at2759"/>
<keyword evidence="2" id="KW-1185">Reference proteome</keyword>
<dbReference type="AlphaFoldDB" id="A0A1V8TFT4"/>
<comment type="caution">
    <text evidence="1">The sequence shown here is derived from an EMBL/GenBank/DDBJ whole genome shotgun (WGS) entry which is preliminary data.</text>
</comment>
<protein>
    <recommendedName>
        <fullName evidence="3">F-box domain-containing protein</fullName>
    </recommendedName>
</protein>
<evidence type="ECO:0000313" key="1">
    <source>
        <dbReference type="EMBL" id="OQO10236.1"/>
    </source>
</evidence>
<name>A0A1V8TFT4_9PEZI</name>
<proteinExistence type="predicted"/>